<dbReference type="PANTHER" id="PTHR48207">
    <property type="entry name" value="SUCCINATE--HYDROXYMETHYLGLUTARATE COA-TRANSFERASE"/>
    <property type="match status" value="1"/>
</dbReference>
<evidence type="ECO:0000256" key="1">
    <source>
        <dbReference type="ARBA" id="ARBA00022679"/>
    </source>
</evidence>
<dbReference type="GO" id="GO:0008410">
    <property type="term" value="F:CoA-transferase activity"/>
    <property type="evidence" value="ECO:0007669"/>
    <property type="project" value="TreeGrafter"/>
</dbReference>
<feature type="non-terminal residue" evidence="2">
    <location>
        <position position="101"/>
    </location>
</feature>
<dbReference type="PANTHER" id="PTHR48207:SF3">
    <property type="entry name" value="SUCCINATE--HYDROXYMETHYLGLUTARATE COA-TRANSFERASE"/>
    <property type="match status" value="1"/>
</dbReference>
<keyword evidence="1" id="KW-0808">Transferase</keyword>
<feature type="non-terminal residue" evidence="2">
    <location>
        <position position="1"/>
    </location>
</feature>
<dbReference type="InterPro" id="IPR003673">
    <property type="entry name" value="CoA-Trfase_fam_III"/>
</dbReference>
<accession>A0A383B0E7</accession>
<sequence length="101" mass="10918">VSQPQPPLEGVRVLAIEQFGAGPWATMMLADLGAEIIKVENPATGGDVGRYVTPYASTQDSLYFQSFNRNKKSITLNLQHPRVAQILHPLAAAADAVFNNL</sequence>
<dbReference type="SUPFAM" id="SSF89796">
    <property type="entry name" value="CoA-transferase family III (CaiB/BaiF)"/>
    <property type="match status" value="1"/>
</dbReference>
<evidence type="ECO:0008006" key="3">
    <source>
        <dbReference type="Google" id="ProtNLM"/>
    </source>
</evidence>
<dbReference type="InterPro" id="IPR050483">
    <property type="entry name" value="CoA-transferase_III_domain"/>
</dbReference>
<dbReference type="AlphaFoldDB" id="A0A383B0E7"/>
<organism evidence="2">
    <name type="scientific">marine metagenome</name>
    <dbReference type="NCBI Taxonomy" id="408172"/>
    <lineage>
        <taxon>unclassified sequences</taxon>
        <taxon>metagenomes</taxon>
        <taxon>ecological metagenomes</taxon>
    </lineage>
</organism>
<evidence type="ECO:0000313" key="2">
    <source>
        <dbReference type="EMBL" id="SVE13422.1"/>
    </source>
</evidence>
<name>A0A383B0E7_9ZZZZ</name>
<dbReference type="EMBL" id="UINC01196422">
    <property type="protein sequence ID" value="SVE13422.1"/>
    <property type="molecule type" value="Genomic_DNA"/>
</dbReference>
<gene>
    <name evidence="2" type="ORF">METZ01_LOCUS466276</name>
</gene>
<protein>
    <recommendedName>
        <fullName evidence="3">CoA transferase</fullName>
    </recommendedName>
</protein>
<dbReference type="InterPro" id="IPR023606">
    <property type="entry name" value="CoA-Trfase_III_dom_1_sf"/>
</dbReference>
<dbReference type="Pfam" id="PF02515">
    <property type="entry name" value="CoA_transf_3"/>
    <property type="match status" value="1"/>
</dbReference>
<reference evidence="2" key="1">
    <citation type="submission" date="2018-05" db="EMBL/GenBank/DDBJ databases">
        <authorList>
            <person name="Lanie J.A."/>
            <person name="Ng W.-L."/>
            <person name="Kazmierczak K.M."/>
            <person name="Andrzejewski T.M."/>
            <person name="Davidsen T.M."/>
            <person name="Wayne K.J."/>
            <person name="Tettelin H."/>
            <person name="Glass J.I."/>
            <person name="Rusch D."/>
            <person name="Podicherti R."/>
            <person name="Tsui H.-C.T."/>
            <person name="Winkler M.E."/>
        </authorList>
    </citation>
    <scope>NUCLEOTIDE SEQUENCE</scope>
</reference>
<proteinExistence type="predicted"/>
<dbReference type="Gene3D" id="3.40.50.10540">
    <property type="entry name" value="Crotonobetainyl-coa:carnitine coa-transferase, domain 1"/>
    <property type="match status" value="1"/>
</dbReference>